<dbReference type="Proteomes" id="UP000046395">
    <property type="component" value="Unassembled WGS sequence"/>
</dbReference>
<dbReference type="WBParaSite" id="TMUE_3000012816.1">
    <property type="protein sequence ID" value="TMUE_3000012816.1"/>
    <property type="gene ID" value="WBGene00290264"/>
</dbReference>
<evidence type="ECO:0000256" key="1">
    <source>
        <dbReference type="SAM" id="MobiDB-lite"/>
    </source>
</evidence>
<protein>
    <submittedName>
        <fullName evidence="4">PAS domain-containing protein</fullName>
    </submittedName>
</protein>
<dbReference type="Gene3D" id="3.30.450.20">
    <property type="entry name" value="PAS domain"/>
    <property type="match status" value="1"/>
</dbReference>
<dbReference type="InterPro" id="IPR017426">
    <property type="entry name" value="Nuclear_rcpt_coactivator"/>
</dbReference>
<dbReference type="SMART" id="SM00091">
    <property type="entry name" value="PAS"/>
    <property type="match status" value="1"/>
</dbReference>
<feature type="region of interest" description="Disordered" evidence="1">
    <location>
        <begin position="53"/>
        <end position="77"/>
    </location>
</feature>
<reference evidence="4" key="1">
    <citation type="submission" date="2019-12" db="UniProtKB">
        <authorList>
            <consortium name="WormBaseParasite"/>
        </authorList>
    </citation>
    <scope>IDENTIFICATION</scope>
</reference>
<dbReference type="SUPFAM" id="SSF55785">
    <property type="entry name" value="PYP-like sensor domain (PAS domain)"/>
    <property type="match status" value="1"/>
</dbReference>
<name>A0A5S6QZK2_TRIMR</name>
<dbReference type="GO" id="GO:0003713">
    <property type="term" value="F:transcription coactivator activity"/>
    <property type="evidence" value="ECO:0007669"/>
    <property type="project" value="InterPro"/>
</dbReference>
<dbReference type="InterPro" id="IPR000014">
    <property type="entry name" value="PAS"/>
</dbReference>
<dbReference type="GO" id="GO:0032870">
    <property type="term" value="P:cellular response to hormone stimulus"/>
    <property type="evidence" value="ECO:0007669"/>
    <property type="project" value="TreeGrafter"/>
</dbReference>
<feature type="compositionally biased region" description="Polar residues" evidence="1">
    <location>
        <begin position="53"/>
        <end position="64"/>
    </location>
</feature>
<keyword evidence="3" id="KW-1185">Reference proteome</keyword>
<dbReference type="AlphaFoldDB" id="A0A5S6QZK2"/>
<organism evidence="3 4">
    <name type="scientific">Trichuris muris</name>
    <name type="common">Mouse whipworm</name>
    <dbReference type="NCBI Taxonomy" id="70415"/>
    <lineage>
        <taxon>Eukaryota</taxon>
        <taxon>Metazoa</taxon>
        <taxon>Ecdysozoa</taxon>
        <taxon>Nematoda</taxon>
        <taxon>Enoplea</taxon>
        <taxon>Dorylaimia</taxon>
        <taxon>Trichinellida</taxon>
        <taxon>Trichuridae</taxon>
        <taxon>Trichuris</taxon>
    </lineage>
</organism>
<dbReference type="InterPro" id="IPR035965">
    <property type="entry name" value="PAS-like_dom_sf"/>
</dbReference>
<evidence type="ECO:0000259" key="2">
    <source>
        <dbReference type="SMART" id="SM00091"/>
    </source>
</evidence>
<evidence type="ECO:0000313" key="3">
    <source>
        <dbReference type="Proteomes" id="UP000046395"/>
    </source>
</evidence>
<feature type="domain" description="PAS" evidence="2">
    <location>
        <begin position="188"/>
        <end position="254"/>
    </location>
</feature>
<dbReference type="GO" id="GO:0045944">
    <property type="term" value="P:positive regulation of transcription by RNA polymerase II"/>
    <property type="evidence" value="ECO:0007669"/>
    <property type="project" value="TreeGrafter"/>
</dbReference>
<proteinExistence type="predicted"/>
<dbReference type="GO" id="GO:0005634">
    <property type="term" value="C:nucleus"/>
    <property type="evidence" value="ECO:0007669"/>
    <property type="project" value="InterPro"/>
</dbReference>
<sequence length="1112" mass="122265">MLLSVLRLLKRRIWRSCCGYQIFSEHTVYNAMKQPSLVDDIFAQLSPAHCPSNISAGTQGQARTNDTERASSLPGSPLPPATLFSSDLLNDFTASQSPAIIPRSSEMCHSKEPAMAIEEKKTHYFVDLVELLQENLIQADISGLAAQSPNQHVVQEMITQWHRERERNSSAIQHQDVSSTAPGFSASEIGPLLLGALNSFFFVLNSEGLVEFVSDNVSNYLHVGKADFLQKSIFNLIDAADQEHFERLLPDPLGITFFNALPNRSSHNARQSHVFNCRFVVGQNASLDSPTSASSPIAFPKESKQPTGQHWMRVSATQIKYSASYNTADNGFAPYSPPNALSHSCLVCIVRRCEEYELVANHHLSADCDNKAKCAVRPFASTSSLPQKVTFYCSIDGTILAYSESDKVQFIPQEELAEEHMRRKLTDLCADEESRQLLTKHIQEVYENGIGSLSQLRLMHPIFYGKEWLVFGALSRLSSESILSEGYGVTKGDDGPARPMVQLEFNAFLVNKHQDNGSIILKPNARANSDDLQYRSKETSGYGRASISDAFVSFNNVADAVPESMTVKPTKSNFATECGVKLIQRSSGQQIQSSEMVFRREIVNQTMDEASKILKQSNFQANVHAGTPSIHNRCQHAILRHLLNQEIEPSGTNLCASQTTPVISSGLEVLPSSEGNGTGDFSLGSRTFKPMVQHDGYMSGGDQGTVNHVCIPGMASEVSLGKRRSSTLRDKAKPYGIHAISNPSSVVSSVTCKSSCITSEQEKSQCFRQARDNKSLLIKLLEQRPPSTFTLQTSTMDLSSGNQASEHDRLTSNIKLLPNIASSEVVQRGRLAQQTQLQYLENFLRTPSVDVKDPSDAICFHSVDQNIVHMQMGQERDYLNPAPSEVSHEQQYPPLQPIAPAGPSAWCADSNRMHFASDAYSAGPTANKILVSESYLRDRPLSDEMVVRIQDRMGLPFAPDGNCGVAAHQLVPGSALTMPASYTRPIVCSSTTSFALPPSVCGGNRQFEMFGPTTMEKGQPGEVMGCTEKKVTYARKIPLCSSEFVPSGHCFGRTTSSTLIATKESNFNQKFYPSSITIPLDKSENACIRLTGPDELVFMPDQPVQEPYFEVG</sequence>
<accession>A0A5S6QZK2</accession>
<dbReference type="CDD" id="cd00130">
    <property type="entry name" value="PAS"/>
    <property type="match status" value="1"/>
</dbReference>
<evidence type="ECO:0000313" key="4">
    <source>
        <dbReference type="WBParaSite" id="TMUE_3000012816.1"/>
    </source>
</evidence>
<dbReference type="GO" id="GO:0016922">
    <property type="term" value="F:nuclear receptor binding"/>
    <property type="evidence" value="ECO:0007669"/>
    <property type="project" value="TreeGrafter"/>
</dbReference>
<dbReference type="PANTHER" id="PTHR10684:SF4">
    <property type="entry name" value="TAIMAN, ISOFORM G"/>
    <property type="match status" value="1"/>
</dbReference>
<dbReference type="STRING" id="70415.A0A5S6QZK2"/>
<dbReference type="PANTHER" id="PTHR10684">
    <property type="entry name" value="NUCLEAR RECEPTOR COACTIVATOR"/>
    <property type="match status" value="1"/>
</dbReference>